<gene>
    <name evidence="2" type="ORF">PSDVSF_06090</name>
</gene>
<dbReference type="Proteomes" id="UP001053296">
    <property type="component" value="Chromosome"/>
</dbReference>
<evidence type="ECO:0000313" key="2">
    <source>
        <dbReference type="EMBL" id="BCS87367.1"/>
    </source>
</evidence>
<feature type="signal peptide" evidence="1">
    <location>
        <begin position="1"/>
        <end position="19"/>
    </location>
</feature>
<evidence type="ECO:0000256" key="1">
    <source>
        <dbReference type="SAM" id="SignalP"/>
    </source>
</evidence>
<proteinExistence type="predicted"/>
<name>A0ABM7P3F8_9BACT</name>
<accession>A0ABM7P3F8</accession>
<feature type="chain" id="PRO_5046496434" evidence="1">
    <location>
        <begin position="20"/>
        <end position="94"/>
    </location>
</feature>
<protein>
    <submittedName>
        <fullName evidence="2">Uncharacterized protein</fullName>
    </submittedName>
</protein>
<organism evidence="2 3">
    <name type="scientific">Pseudodesulfovibrio sediminis</name>
    <dbReference type="NCBI Taxonomy" id="2810563"/>
    <lineage>
        <taxon>Bacteria</taxon>
        <taxon>Pseudomonadati</taxon>
        <taxon>Thermodesulfobacteriota</taxon>
        <taxon>Desulfovibrionia</taxon>
        <taxon>Desulfovibrionales</taxon>
        <taxon>Desulfovibrionaceae</taxon>
    </lineage>
</organism>
<dbReference type="EMBL" id="AP024485">
    <property type="protein sequence ID" value="BCS87367.1"/>
    <property type="molecule type" value="Genomic_DNA"/>
</dbReference>
<dbReference type="RefSeq" id="WP_229593568.1">
    <property type="nucleotide sequence ID" value="NZ_AP024485.1"/>
</dbReference>
<keyword evidence="1" id="KW-0732">Signal</keyword>
<evidence type="ECO:0000313" key="3">
    <source>
        <dbReference type="Proteomes" id="UP001053296"/>
    </source>
</evidence>
<sequence>MKLAAIVLAMALTLGPCLSAVQAMESNTHAYLAALTLLKVMPPVERQAAGTELVEAWCSGDKKGFYEAWVKVMRAYDNHILQIRTNKASPDNAR</sequence>
<reference evidence="2" key="1">
    <citation type="journal article" date="2022" name="Arch. Microbiol.">
        <title>Pseudodesulfovibrio sediminis sp. nov., a mesophilic and neutrophilic sulfate-reducing bacterium isolated from sediment of a brackish lake.</title>
        <authorList>
            <person name="Takahashi A."/>
            <person name="Kojima H."/>
            <person name="Watanabe M."/>
            <person name="Fukui M."/>
        </authorList>
    </citation>
    <scope>NUCLEOTIDE SEQUENCE</scope>
    <source>
        <strain evidence="2">SF6</strain>
    </source>
</reference>
<keyword evidence="3" id="KW-1185">Reference proteome</keyword>